<dbReference type="GO" id="GO:0102130">
    <property type="term" value="F:malonyl-CoA methyltransferase activity"/>
    <property type="evidence" value="ECO:0007669"/>
    <property type="project" value="UniProtKB-EC"/>
</dbReference>
<comment type="pathway">
    <text evidence="5">Cofactor biosynthesis; biotin biosynthesis.</text>
</comment>
<dbReference type="Pfam" id="PF13649">
    <property type="entry name" value="Methyltransf_25"/>
    <property type="match status" value="1"/>
</dbReference>
<dbReference type="GO" id="GO:0010340">
    <property type="term" value="F:carboxyl-O-methyltransferase activity"/>
    <property type="evidence" value="ECO:0007669"/>
    <property type="project" value="UniProtKB-UniRule"/>
</dbReference>
<dbReference type="SUPFAM" id="SSF53335">
    <property type="entry name" value="S-adenosyl-L-methionine-dependent methyltransferases"/>
    <property type="match status" value="1"/>
</dbReference>
<dbReference type="GO" id="GO:0004177">
    <property type="term" value="F:aminopeptidase activity"/>
    <property type="evidence" value="ECO:0007669"/>
    <property type="project" value="UniProtKB-KW"/>
</dbReference>
<keyword evidence="1 5" id="KW-0489">Methyltransferase</keyword>
<feature type="domain" description="Methyltransferase" evidence="6">
    <location>
        <begin position="50"/>
        <end position="145"/>
    </location>
</feature>
<evidence type="ECO:0000313" key="10">
    <source>
        <dbReference type="Proteomes" id="UP000305526"/>
    </source>
</evidence>
<dbReference type="CDD" id="cd02440">
    <property type="entry name" value="AdoMet_MTases"/>
    <property type="match status" value="1"/>
</dbReference>
<keyword evidence="8" id="KW-0031">Aminopeptidase</keyword>
<dbReference type="Proteomes" id="UP000294619">
    <property type="component" value="Unassembled WGS sequence"/>
</dbReference>
<comment type="function">
    <text evidence="5">Converts the free carboxyl group of a malonyl-thioester to its methyl ester by transfer of a methyl group from S-adenosyl-L-methionine (SAM). It allows to synthesize pimeloyl-ACP via the fatty acid synthetic pathway.</text>
</comment>
<evidence type="ECO:0000256" key="1">
    <source>
        <dbReference type="ARBA" id="ARBA00022603"/>
    </source>
</evidence>
<evidence type="ECO:0000256" key="4">
    <source>
        <dbReference type="ARBA" id="ARBA00022756"/>
    </source>
</evidence>
<dbReference type="EMBL" id="SMCP01000012">
    <property type="protein sequence ID" value="TCV84225.1"/>
    <property type="molecule type" value="Genomic_DNA"/>
</dbReference>
<name>A0A4R3XWU6_9PAST</name>
<evidence type="ECO:0000256" key="3">
    <source>
        <dbReference type="ARBA" id="ARBA00022691"/>
    </source>
</evidence>
<evidence type="ECO:0000259" key="6">
    <source>
        <dbReference type="Pfam" id="PF13649"/>
    </source>
</evidence>
<evidence type="ECO:0000313" key="7">
    <source>
        <dbReference type="EMBL" id="TCV84225.1"/>
    </source>
</evidence>
<dbReference type="InterPro" id="IPR011814">
    <property type="entry name" value="BioC"/>
</dbReference>
<dbReference type="HAMAP" id="MF_00835">
    <property type="entry name" value="BioC"/>
    <property type="match status" value="1"/>
</dbReference>
<keyword evidence="10" id="KW-1185">Reference proteome</keyword>
<dbReference type="InterPro" id="IPR041698">
    <property type="entry name" value="Methyltransf_25"/>
</dbReference>
<keyword evidence="2 5" id="KW-0808">Transferase</keyword>
<dbReference type="UniPathway" id="UPA00078"/>
<dbReference type="Gene3D" id="3.40.50.150">
    <property type="entry name" value="Vaccinia Virus protein VP39"/>
    <property type="match status" value="1"/>
</dbReference>
<keyword evidence="8" id="KW-0378">Hydrolase</keyword>
<evidence type="ECO:0000256" key="2">
    <source>
        <dbReference type="ARBA" id="ARBA00022679"/>
    </source>
</evidence>
<comment type="caution">
    <text evidence="7">The sequence shown here is derived from an EMBL/GenBank/DDBJ whole genome shotgun (WGS) entry which is preliminary data.</text>
</comment>
<dbReference type="AlphaFoldDB" id="A0A4R3XWU6"/>
<keyword evidence="8" id="KW-0645">Protease</keyword>
<protein>
    <recommendedName>
        <fullName evidence="5">Malonyl-[acyl-carrier protein] O-methyltransferase</fullName>
        <shortName evidence="5">Malonyl-ACP O-methyltransferase</shortName>
        <ecNumber evidence="5">2.1.1.197</ecNumber>
    </recommendedName>
    <alternativeName>
        <fullName evidence="5">Biotin synthesis protein BioC</fullName>
    </alternativeName>
</protein>
<keyword evidence="3 5" id="KW-0949">S-adenosyl-L-methionine</keyword>
<reference evidence="8 10" key="2">
    <citation type="submission" date="2019-05" db="EMBL/GenBank/DDBJ databases">
        <title>Pasteurellaceae isolates from reptiles.</title>
        <authorList>
            <person name="Bojesen A.M."/>
            <person name="Lund E."/>
        </authorList>
    </citation>
    <scope>NUCLEOTIDE SEQUENCE [LARGE SCALE GENOMIC DNA]</scope>
    <source>
        <strain evidence="8 10">ELNT2x</strain>
    </source>
</reference>
<dbReference type="InterPro" id="IPR029063">
    <property type="entry name" value="SAM-dependent_MTases_sf"/>
</dbReference>
<dbReference type="PANTHER" id="PTHR43861">
    <property type="entry name" value="TRANS-ACONITATE 2-METHYLTRANSFERASE-RELATED"/>
    <property type="match status" value="1"/>
</dbReference>
<gene>
    <name evidence="5 8" type="primary">bioC</name>
    <name evidence="7" type="ORF">EDC16_11256</name>
    <name evidence="8" type="ORF">FHQ21_11100</name>
</gene>
<dbReference type="RefSeq" id="WP_132967933.1">
    <property type="nucleotide sequence ID" value="NZ_LEKL01000021.1"/>
</dbReference>
<evidence type="ECO:0000313" key="8">
    <source>
        <dbReference type="EMBL" id="TNG88571.1"/>
    </source>
</evidence>
<reference evidence="7 9" key="1">
    <citation type="submission" date="2019-03" db="EMBL/GenBank/DDBJ databases">
        <title>Genomic Encyclopedia of Type Strains, Phase IV (KMG-IV): sequencing the most valuable type-strain genomes for metagenomic binning, comparative biology and taxonomic classification.</title>
        <authorList>
            <person name="Goeker M."/>
        </authorList>
    </citation>
    <scope>NUCLEOTIDE SEQUENCE [LARGE SCALE GENOMIC DNA]</scope>
    <source>
        <strain evidence="7 9">DSM 28140</strain>
    </source>
</reference>
<keyword evidence="4 5" id="KW-0093">Biotin biosynthesis</keyword>
<comment type="catalytic activity">
    <reaction evidence="5">
        <text>malonyl-[ACP] + S-adenosyl-L-methionine = malonyl-[ACP] methyl ester + S-adenosyl-L-homocysteine</text>
        <dbReference type="Rhea" id="RHEA:17105"/>
        <dbReference type="Rhea" id="RHEA-COMP:9623"/>
        <dbReference type="Rhea" id="RHEA-COMP:9954"/>
        <dbReference type="ChEBI" id="CHEBI:57856"/>
        <dbReference type="ChEBI" id="CHEBI:59789"/>
        <dbReference type="ChEBI" id="CHEBI:78449"/>
        <dbReference type="ChEBI" id="CHEBI:78845"/>
        <dbReference type="EC" id="2.1.1.197"/>
    </reaction>
</comment>
<evidence type="ECO:0000256" key="5">
    <source>
        <dbReference type="HAMAP-Rule" id="MF_00835"/>
    </source>
</evidence>
<proteinExistence type="inferred from homology"/>
<dbReference type="GO" id="GO:0009102">
    <property type="term" value="P:biotin biosynthetic process"/>
    <property type="evidence" value="ECO:0007669"/>
    <property type="project" value="UniProtKB-UniRule"/>
</dbReference>
<dbReference type="GO" id="GO:0032259">
    <property type="term" value="P:methylation"/>
    <property type="evidence" value="ECO:0007669"/>
    <property type="project" value="UniProtKB-KW"/>
</dbReference>
<organism evidence="7 9">
    <name type="scientific">Testudinibacter aquarius</name>
    <dbReference type="NCBI Taxonomy" id="1524974"/>
    <lineage>
        <taxon>Bacteria</taxon>
        <taxon>Pseudomonadati</taxon>
        <taxon>Pseudomonadota</taxon>
        <taxon>Gammaproteobacteria</taxon>
        <taxon>Pasteurellales</taxon>
        <taxon>Pasteurellaceae</taxon>
        <taxon>Testudinibacter</taxon>
    </lineage>
</organism>
<dbReference type="NCBIfam" id="TIGR02072">
    <property type="entry name" value="BioC"/>
    <property type="match status" value="1"/>
</dbReference>
<dbReference type="Proteomes" id="UP000305526">
    <property type="component" value="Unassembled WGS sequence"/>
</dbReference>
<accession>A0A4R3XWU6</accession>
<dbReference type="EMBL" id="VDGV01000115">
    <property type="protein sequence ID" value="TNG88571.1"/>
    <property type="molecule type" value="Genomic_DNA"/>
</dbReference>
<evidence type="ECO:0000313" key="9">
    <source>
        <dbReference type="Proteomes" id="UP000294619"/>
    </source>
</evidence>
<comment type="similarity">
    <text evidence="5">Belongs to the methyltransferase superfamily.</text>
</comment>
<dbReference type="EC" id="2.1.1.197" evidence="5"/>
<sequence length="260" mass="29942">MLARLDKKRISHCFAKALASYDQHAQAQQQINRRLADLLHYSQQTSFQQVLEIGCGSGDLTRLLAQDYQVRSWCLNDLNSSALALAKQRLATAEVKLWAADAEQFERTLVLNQQFDLLASASTVQWFQQPQRIIQLATQALKPNGWLLFSTFLPQNLVEIKQLTAVGLDYPSLQQWQTWLEPHFELIAQDQQAIQLWFQQPSAVLRHLQATGVTATNQRQWTKGKLADFYQRYQQQFSVNGKVRLTYAPLLMLAKRKQNQ</sequence>